<feature type="non-terminal residue" evidence="1">
    <location>
        <position position="226"/>
    </location>
</feature>
<protein>
    <submittedName>
        <fullName evidence="1">Uncharacterized protein</fullName>
    </submittedName>
</protein>
<dbReference type="EMBL" id="GECU01027299">
    <property type="protein sequence ID" value="JAS80407.1"/>
    <property type="molecule type" value="Transcribed_RNA"/>
</dbReference>
<dbReference type="AlphaFoldDB" id="A0A1B6I0D4"/>
<sequence length="226" mass="25175">MYKPDNIPKTVAWIKELKATQARDQCSLLGITPAGTLEGMRVQLRAYIKEKYKLGEIDSDENINESKLETTAASTDVTPTVTLQSEVQSNITYTPSQTIIDPNIQNLIVAMQKLTQTTVERTTEVVSSQIAELFSSHNRDSDATFPSVVREMIRALPMTSGSSLPDLVQFVIKATEIFNLNLVSDKLFITNTIPRTEGRLRGIWLNAITSNLSWLSLVETIRTSLL</sequence>
<proteinExistence type="predicted"/>
<accession>A0A1B6I0D4</accession>
<reference evidence="1" key="1">
    <citation type="submission" date="2015-11" db="EMBL/GenBank/DDBJ databases">
        <title>De novo transcriptome assembly of four potential Pierce s Disease insect vectors from Arizona vineyards.</title>
        <authorList>
            <person name="Tassone E.E."/>
        </authorList>
    </citation>
    <scope>NUCLEOTIDE SEQUENCE</scope>
</reference>
<name>A0A1B6I0D4_9HEMI</name>
<gene>
    <name evidence="1" type="ORF">g.47832</name>
</gene>
<evidence type="ECO:0000313" key="1">
    <source>
        <dbReference type="EMBL" id="JAS80407.1"/>
    </source>
</evidence>
<organism evidence="1">
    <name type="scientific">Homalodisca liturata</name>
    <dbReference type="NCBI Taxonomy" id="320908"/>
    <lineage>
        <taxon>Eukaryota</taxon>
        <taxon>Metazoa</taxon>
        <taxon>Ecdysozoa</taxon>
        <taxon>Arthropoda</taxon>
        <taxon>Hexapoda</taxon>
        <taxon>Insecta</taxon>
        <taxon>Pterygota</taxon>
        <taxon>Neoptera</taxon>
        <taxon>Paraneoptera</taxon>
        <taxon>Hemiptera</taxon>
        <taxon>Auchenorrhyncha</taxon>
        <taxon>Membracoidea</taxon>
        <taxon>Cicadellidae</taxon>
        <taxon>Cicadellinae</taxon>
        <taxon>Proconiini</taxon>
        <taxon>Homalodisca</taxon>
    </lineage>
</organism>